<dbReference type="Gene3D" id="1.20.1050.90">
    <property type="entry name" value="RecF/RecN/SMC, N-terminal domain"/>
    <property type="match status" value="1"/>
</dbReference>
<dbReference type="GO" id="GO:0000731">
    <property type="term" value="P:DNA synthesis involved in DNA repair"/>
    <property type="evidence" value="ECO:0007669"/>
    <property type="project" value="TreeGrafter"/>
</dbReference>
<keyword evidence="13" id="KW-1185">Reference proteome</keyword>
<dbReference type="HOGENOM" id="CLU_040267_2_0_5"/>
<feature type="binding site" evidence="9">
    <location>
        <begin position="34"/>
        <end position="41"/>
    </location>
    <ligand>
        <name>ATP</name>
        <dbReference type="ChEBI" id="CHEBI:30616"/>
    </ligand>
</feature>
<dbReference type="HAMAP" id="MF_00365">
    <property type="entry name" value="RecF"/>
    <property type="match status" value="1"/>
</dbReference>
<evidence type="ECO:0000256" key="4">
    <source>
        <dbReference type="ARBA" id="ARBA00022490"/>
    </source>
</evidence>
<dbReference type="GO" id="GO:0003697">
    <property type="term" value="F:single-stranded DNA binding"/>
    <property type="evidence" value="ECO:0007669"/>
    <property type="project" value="UniProtKB-UniRule"/>
</dbReference>
<proteinExistence type="inferred from homology"/>
<dbReference type="GO" id="GO:0006302">
    <property type="term" value="P:double-strand break repair"/>
    <property type="evidence" value="ECO:0007669"/>
    <property type="project" value="TreeGrafter"/>
</dbReference>
<protein>
    <recommendedName>
        <fullName evidence="3 9">DNA replication and repair protein RecF</fullName>
    </recommendedName>
</protein>
<evidence type="ECO:0000256" key="9">
    <source>
        <dbReference type="HAMAP-Rule" id="MF_00365"/>
    </source>
</evidence>
<dbReference type="Pfam" id="PF02463">
    <property type="entry name" value="SMC_N"/>
    <property type="match status" value="1"/>
</dbReference>
<dbReference type="GO" id="GO:0006260">
    <property type="term" value="P:DNA replication"/>
    <property type="evidence" value="ECO:0007669"/>
    <property type="project" value="UniProtKB-UniRule"/>
</dbReference>
<dbReference type="GO" id="GO:0009432">
    <property type="term" value="P:SOS response"/>
    <property type="evidence" value="ECO:0007669"/>
    <property type="project" value="UniProtKB-UniRule"/>
</dbReference>
<dbReference type="InterPro" id="IPR018078">
    <property type="entry name" value="DNA-binding_RecF_CS"/>
</dbReference>
<dbReference type="InterPro" id="IPR027417">
    <property type="entry name" value="P-loop_NTPase"/>
</dbReference>
<evidence type="ECO:0000256" key="2">
    <source>
        <dbReference type="ARBA" id="ARBA00008016"/>
    </source>
</evidence>
<evidence type="ECO:0000256" key="7">
    <source>
        <dbReference type="ARBA" id="ARBA00022840"/>
    </source>
</evidence>
<keyword evidence="6 9" id="KW-0547">Nucleotide-binding</keyword>
<comment type="subcellular location">
    <subcellularLocation>
        <location evidence="1 9 10">Cytoplasm</location>
    </subcellularLocation>
</comment>
<keyword evidence="5 9" id="KW-0235">DNA replication</keyword>
<evidence type="ECO:0000256" key="6">
    <source>
        <dbReference type="ARBA" id="ARBA00022741"/>
    </source>
</evidence>
<comment type="function">
    <text evidence="9 10">The RecF protein is involved in DNA metabolism; it is required for DNA replication and normal SOS inducibility. RecF binds preferentially to single-stranded, linear DNA. It also seems to bind ATP.</text>
</comment>
<dbReference type="PROSITE" id="PS00618">
    <property type="entry name" value="RECF_2"/>
    <property type="match status" value="1"/>
</dbReference>
<dbReference type="NCBIfam" id="TIGR00611">
    <property type="entry name" value="recf"/>
    <property type="match status" value="1"/>
</dbReference>
<dbReference type="eggNOG" id="COG1195">
    <property type="taxonomic scope" value="Bacteria"/>
</dbReference>
<keyword evidence="8 9" id="KW-0238">DNA-binding</keyword>
<dbReference type="PANTHER" id="PTHR32182">
    <property type="entry name" value="DNA REPLICATION AND REPAIR PROTEIN RECF"/>
    <property type="match status" value="1"/>
</dbReference>
<keyword evidence="4 9" id="KW-0963">Cytoplasm</keyword>
<dbReference type="AlphaFoldDB" id="L0EUJ9"/>
<name>L0EUJ9_LIBCB</name>
<evidence type="ECO:0000256" key="10">
    <source>
        <dbReference type="RuleBase" id="RU000578"/>
    </source>
</evidence>
<dbReference type="GO" id="GO:0005524">
    <property type="term" value="F:ATP binding"/>
    <property type="evidence" value="ECO:0007669"/>
    <property type="project" value="UniProtKB-UniRule"/>
</dbReference>
<reference evidence="12 13" key="1">
    <citation type="journal article" date="2012" name="Stand. Genomic Sci.">
        <title>Complete genome sequence of Liberibacter crescens BT-1.</title>
        <authorList>
            <person name="Leonard M.T."/>
            <person name="Fagen J.R."/>
            <person name="Davis-Richardson A.G."/>
            <person name="Davis M.J."/>
            <person name="Triplett E.W."/>
        </authorList>
    </citation>
    <scope>NUCLEOTIDE SEQUENCE [LARGE SCALE GENOMIC DNA]</scope>
    <source>
        <strain evidence="12 13">BT-1</strain>
    </source>
</reference>
<keyword evidence="9 10" id="KW-0234">DNA repair</keyword>
<evidence type="ECO:0000256" key="1">
    <source>
        <dbReference type="ARBA" id="ARBA00004496"/>
    </source>
</evidence>
<gene>
    <name evidence="9" type="primary">recF</name>
    <name evidence="12" type="ordered locus">B488_00530</name>
</gene>
<keyword evidence="9 10" id="KW-0227">DNA damage</keyword>
<keyword evidence="9 10" id="KW-0742">SOS response</keyword>
<feature type="domain" description="RecF/RecN/SMC N-terminal" evidence="11">
    <location>
        <begin position="7"/>
        <end position="360"/>
    </location>
</feature>
<dbReference type="PATRIC" id="fig|1215343.11.peg.56"/>
<dbReference type="STRING" id="1215343.B488_00530"/>
<dbReference type="InterPro" id="IPR001238">
    <property type="entry name" value="DNA-binding_RecF"/>
</dbReference>
<dbReference type="SUPFAM" id="SSF52540">
    <property type="entry name" value="P-loop containing nucleoside triphosphate hydrolases"/>
    <property type="match status" value="1"/>
</dbReference>
<evidence type="ECO:0000313" key="13">
    <source>
        <dbReference type="Proteomes" id="UP000010799"/>
    </source>
</evidence>
<evidence type="ECO:0000259" key="11">
    <source>
        <dbReference type="Pfam" id="PF02463"/>
    </source>
</evidence>
<dbReference type="Gene3D" id="3.40.50.300">
    <property type="entry name" value="P-loop containing nucleotide triphosphate hydrolases"/>
    <property type="match status" value="1"/>
</dbReference>
<dbReference type="PANTHER" id="PTHR32182:SF0">
    <property type="entry name" value="DNA REPLICATION AND REPAIR PROTEIN RECF"/>
    <property type="match status" value="1"/>
</dbReference>
<comment type="similarity">
    <text evidence="2 9 10">Belongs to the RecF family.</text>
</comment>
<organism evidence="12 13">
    <name type="scientific">Liberibacter crescens (strain BT-1)</name>
    <dbReference type="NCBI Taxonomy" id="1215343"/>
    <lineage>
        <taxon>Bacteria</taxon>
        <taxon>Pseudomonadati</taxon>
        <taxon>Pseudomonadota</taxon>
        <taxon>Alphaproteobacteria</taxon>
        <taxon>Hyphomicrobiales</taxon>
        <taxon>Rhizobiaceae</taxon>
        <taxon>Liberibacter</taxon>
    </lineage>
</organism>
<dbReference type="GO" id="GO:0005737">
    <property type="term" value="C:cytoplasm"/>
    <property type="evidence" value="ECO:0007669"/>
    <property type="project" value="UniProtKB-SubCell"/>
</dbReference>
<sequence>MIQRIKLNILKLTEFRNYDSLLLKFDTPCVVILGENGIGKTNILEAISFLSPGRGLRLASYRDIRRIGSSSNFSIFADVEGITGPAEILIKLEVKDNTLVRRLRINGVKVRGVDELNNYLRINWLVPSMDRIFSGPVTDRRRFLDRMVFSFDPRHGSYIINFEKLMRDRNRLLTEGRFDPSWLSAIESQMAELGIAIERTRAEMISKLSLLIADVESSQKKYFPSARLGISGFMDNKLDNNILELQKEYAAILCKYRKRDAIAGRTLEGPHRSDLIVYHSENNLKAHQSSTGEQKVLLMSIFLAHARLISSTTGFRPILLLDEIAAHLDKKRRAVLFDIVNDIGAQVFMTGSDKEQFSTLACKARFIQLSNNNIDYN</sequence>
<keyword evidence="7 9" id="KW-0067">ATP-binding</keyword>
<dbReference type="EMBL" id="CP003789">
    <property type="protein sequence ID" value="AGA64046.1"/>
    <property type="molecule type" value="Genomic_DNA"/>
</dbReference>
<evidence type="ECO:0000256" key="8">
    <source>
        <dbReference type="ARBA" id="ARBA00023125"/>
    </source>
</evidence>
<dbReference type="InterPro" id="IPR042174">
    <property type="entry name" value="RecF_2"/>
</dbReference>
<dbReference type="Proteomes" id="UP000010799">
    <property type="component" value="Chromosome"/>
</dbReference>
<dbReference type="KEGG" id="lcc:B488_00530"/>
<evidence type="ECO:0000256" key="3">
    <source>
        <dbReference type="ARBA" id="ARBA00020170"/>
    </source>
</evidence>
<dbReference type="InterPro" id="IPR003395">
    <property type="entry name" value="RecF/RecN/SMC_N"/>
</dbReference>
<evidence type="ECO:0000256" key="5">
    <source>
        <dbReference type="ARBA" id="ARBA00022705"/>
    </source>
</evidence>
<evidence type="ECO:0000313" key="12">
    <source>
        <dbReference type="EMBL" id="AGA64046.1"/>
    </source>
</evidence>
<dbReference type="RefSeq" id="WP_015272473.1">
    <property type="nucleotide sequence ID" value="NC_019907.1"/>
</dbReference>
<accession>L0EUJ9</accession>